<organism evidence="4 5">
    <name type="scientific">Clytia hemisphaerica</name>
    <dbReference type="NCBI Taxonomy" id="252671"/>
    <lineage>
        <taxon>Eukaryota</taxon>
        <taxon>Metazoa</taxon>
        <taxon>Cnidaria</taxon>
        <taxon>Hydrozoa</taxon>
        <taxon>Hydroidolina</taxon>
        <taxon>Leptothecata</taxon>
        <taxon>Obeliida</taxon>
        <taxon>Clytiidae</taxon>
        <taxon>Clytia</taxon>
    </lineage>
</organism>
<dbReference type="GeneID" id="136821843"/>
<dbReference type="Proteomes" id="UP000594262">
    <property type="component" value="Unplaced"/>
</dbReference>
<reference evidence="4" key="1">
    <citation type="submission" date="2021-01" db="UniProtKB">
        <authorList>
            <consortium name="EnsemblMetazoa"/>
        </authorList>
    </citation>
    <scope>IDENTIFICATION</scope>
</reference>
<feature type="compositionally biased region" description="Acidic residues" evidence="2">
    <location>
        <begin position="817"/>
        <end position="832"/>
    </location>
</feature>
<sequence length="839" mass="96211">MVQTKLPSVYDEVFTLSPMPLQAACLSTITSELPKLTSTEVVFPPKDNLSPSKDLYKTNKRFVQNIRIPDKMAEKILEDLSNKGQISNSTLTLFSNKAKYNLKSLKLPNIDMTSSGKELMAYRYYHFRELILGCNTAINRWSMRKLIDSFTGSRYSLTILKLDLYPAVNITAGTTFDFFVQFPNLKSLEYNTPILGNRQTFTNVNWNALMTRCSSLKMLHINVNGSSKAVELDSELFLKGPQLESLRLFSVLKSEIAIKSYSCVQYFLELQNLRELDLSIDLDPPDANLLNLNQYEQNIENHTDILAKHMDQFLELSVGKLPLLESLDVSGIYKIEDANVQNFIETHKNLRFLGLCMLQSKFCINGDAVAYYPHLKISGCYLEDQIVTSLLKYSRRATYMKEVLKGLFQITAGWTDVRRPYILKVVLGVMEEFRGNMQLQMAATACVFHLTKERDNIKHELNVELLSEVARVTSLILVIHVGNLQMVKNCLLIICTDRILHNARFDRVNMSRLCMNCMLNYPESVDRHVTRMAVAIISILACKISSLETAKLMNDKEMKLLLGIVEQRLAADTVDGTLKFDLSALWNLTDESPDSCKLFVDLCGHTIYLSLLEKFTNNVHVETKVLGLLNNIAEVKGLQKVMLRNRPLMERVRTLVKSEEVQVSYFACGIIANLALGWDRIKKMELTTQDKKVMLAELEEAIERWGRLQNEIVTYRSFKPFYELLSCERNPQIQKWAVWAIHHVCTLCSNLYKNLMDVETLNLLKRVYRQREPTDELRNRILEIYQSLDRTHMFDEIPGEIARDVLGSACAQHSIEMESDSSEDEKNDDEEMVIEKDLS</sequence>
<dbReference type="InterPro" id="IPR016024">
    <property type="entry name" value="ARM-type_fold"/>
</dbReference>
<dbReference type="Gene3D" id="3.80.10.10">
    <property type="entry name" value="Ribonuclease Inhibitor"/>
    <property type="match status" value="1"/>
</dbReference>
<dbReference type="RefSeq" id="XP_066934171.1">
    <property type="nucleotide sequence ID" value="XM_067078070.1"/>
</dbReference>
<accession>A0A7M5VBN7</accession>
<dbReference type="Gene3D" id="1.25.10.10">
    <property type="entry name" value="Leucine-rich Repeat Variant"/>
    <property type="match status" value="1"/>
</dbReference>
<keyword evidence="5" id="KW-1185">Reference proteome</keyword>
<dbReference type="SUPFAM" id="SSF52047">
    <property type="entry name" value="RNI-like"/>
    <property type="match status" value="1"/>
</dbReference>
<evidence type="ECO:0000256" key="1">
    <source>
        <dbReference type="ARBA" id="ARBA00022786"/>
    </source>
</evidence>
<dbReference type="PANTHER" id="PTHR12904:SF22">
    <property type="entry name" value="ZYG-11 FAMILY MEMBER B, CELL CYCLE REGULATOR"/>
    <property type="match status" value="1"/>
</dbReference>
<dbReference type="GO" id="GO:0031462">
    <property type="term" value="C:Cul2-RING ubiquitin ligase complex"/>
    <property type="evidence" value="ECO:0007669"/>
    <property type="project" value="TreeGrafter"/>
</dbReference>
<dbReference type="EnsemblMetazoa" id="CLYHEMT007284.1">
    <property type="protein sequence ID" value="CLYHEMP007284.1"/>
    <property type="gene ID" value="CLYHEMG007284"/>
</dbReference>
<dbReference type="InterPro" id="IPR051341">
    <property type="entry name" value="Zyg-11_UBL_adapter"/>
</dbReference>
<dbReference type="SUPFAM" id="SSF48371">
    <property type="entry name" value="ARM repeat"/>
    <property type="match status" value="1"/>
</dbReference>
<dbReference type="InterPro" id="IPR011989">
    <property type="entry name" value="ARM-like"/>
</dbReference>
<dbReference type="Pfam" id="PF22964">
    <property type="entry name" value="ZER1-like_2nd"/>
    <property type="match status" value="1"/>
</dbReference>
<evidence type="ECO:0000313" key="5">
    <source>
        <dbReference type="Proteomes" id="UP000594262"/>
    </source>
</evidence>
<dbReference type="InterPro" id="IPR055142">
    <property type="entry name" value="ZER1-like_C"/>
</dbReference>
<dbReference type="OrthoDB" id="6019517at2759"/>
<protein>
    <recommendedName>
        <fullName evidence="3">Protein zer-1 homolog-like C-terminal domain-containing protein</fullName>
    </recommendedName>
</protein>
<name>A0A7M5VBN7_9CNID</name>
<dbReference type="AlphaFoldDB" id="A0A7M5VBN7"/>
<dbReference type="InterPro" id="IPR032675">
    <property type="entry name" value="LRR_dom_sf"/>
</dbReference>
<evidence type="ECO:0000259" key="3">
    <source>
        <dbReference type="Pfam" id="PF22964"/>
    </source>
</evidence>
<feature type="region of interest" description="Disordered" evidence="2">
    <location>
        <begin position="816"/>
        <end position="839"/>
    </location>
</feature>
<proteinExistence type="predicted"/>
<keyword evidence="1" id="KW-0833">Ubl conjugation pathway</keyword>
<feature type="domain" description="Protein zer-1 homolog-like C-terminal" evidence="3">
    <location>
        <begin position="434"/>
        <end position="784"/>
    </location>
</feature>
<dbReference type="PANTHER" id="PTHR12904">
    <property type="match status" value="1"/>
</dbReference>
<evidence type="ECO:0000256" key="2">
    <source>
        <dbReference type="SAM" id="MobiDB-lite"/>
    </source>
</evidence>
<evidence type="ECO:0000313" key="4">
    <source>
        <dbReference type="EnsemblMetazoa" id="CLYHEMP007284.1"/>
    </source>
</evidence>